<keyword evidence="1" id="KW-1133">Transmembrane helix</keyword>
<dbReference type="EMBL" id="QQAV01000001">
    <property type="protein sequence ID" value="RDI29024.1"/>
    <property type="molecule type" value="Genomic_DNA"/>
</dbReference>
<keyword evidence="3" id="KW-1185">Reference proteome</keyword>
<accession>A0A370FQ84</accession>
<comment type="caution">
    <text evidence="2">The sequence shown here is derived from an EMBL/GenBank/DDBJ whole genome shotgun (WGS) entry which is preliminary data.</text>
</comment>
<gene>
    <name evidence="2" type="ORF">DFR41_101780</name>
</gene>
<dbReference type="AlphaFoldDB" id="A0A370FQ84"/>
<protein>
    <submittedName>
        <fullName evidence="2">Uncharacterized protein DUF2798</fullName>
    </submittedName>
</protein>
<dbReference type="Pfam" id="PF11391">
    <property type="entry name" value="DUF2798"/>
    <property type="match status" value="1"/>
</dbReference>
<evidence type="ECO:0000313" key="2">
    <source>
        <dbReference type="EMBL" id="RDI29024.1"/>
    </source>
</evidence>
<dbReference type="Proteomes" id="UP000255265">
    <property type="component" value="Unassembled WGS sequence"/>
</dbReference>
<organism evidence="2 3">
    <name type="scientific">Pseudacidovorax intermedius</name>
    <dbReference type="NCBI Taxonomy" id="433924"/>
    <lineage>
        <taxon>Bacteria</taxon>
        <taxon>Pseudomonadati</taxon>
        <taxon>Pseudomonadota</taxon>
        <taxon>Betaproteobacteria</taxon>
        <taxon>Burkholderiales</taxon>
        <taxon>Comamonadaceae</taxon>
        <taxon>Pseudacidovorax</taxon>
    </lineage>
</organism>
<evidence type="ECO:0000313" key="3">
    <source>
        <dbReference type="Proteomes" id="UP000255265"/>
    </source>
</evidence>
<proteinExistence type="predicted"/>
<feature type="transmembrane region" description="Helical" evidence="1">
    <location>
        <begin position="58"/>
        <end position="78"/>
    </location>
</feature>
<evidence type="ECO:0000256" key="1">
    <source>
        <dbReference type="SAM" id="Phobius"/>
    </source>
</evidence>
<keyword evidence="1" id="KW-0472">Membrane</keyword>
<reference evidence="2 3" key="1">
    <citation type="submission" date="2018-07" db="EMBL/GenBank/DDBJ databases">
        <title>Genomic Encyclopedia of Type Strains, Phase IV (KMG-IV): sequencing the most valuable type-strain genomes for metagenomic binning, comparative biology and taxonomic classification.</title>
        <authorList>
            <person name="Goeker M."/>
        </authorList>
    </citation>
    <scope>NUCLEOTIDE SEQUENCE [LARGE SCALE GENOMIC DNA]</scope>
    <source>
        <strain evidence="2 3">DSM 21352</strain>
    </source>
</reference>
<keyword evidence="1" id="KW-0812">Transmembrane</keyword>
<dbReference type="InterPro" id="IPR021529">
    <property type="entry name" value="DUF2798"/>
</dbReference>
<sequence length="92" mass="9812">MRASSPSSRPTIVAGIPKLPARSAAIVVPLLLSLLMSGVVSAISTLRGAGWTPDFLHLWLGAWMLSWAVAFPLVVVLLPTVRRLTGLVVDLR</sequence>
<name>A0A370FQ84_9BURK</name>
<dbReference type="RefSeq" id="WP_043118541.1">
    <property type="nucleotide sequence ID" value="NZ_QQAV01000001.1"/>
</dbReference>